<dbReference type="Proteomes" id="UP000007797">
    <property type="component" value="Unassembled WGS sequence"/>
</dbReference>
<sequence length="461" mass="52027">MTIVWDTKDGKVQYPFLFTVGGENKQQQQQCQFTRAYKTDKEKGDHWYPRVPDKHSLQTIEPLETHFEVTKEEFSSIGSFSAYCGHSIYIIGGKGTPKRIVKAKYQAQESKLGQFNIMPSSLLYDCYKSACGQPRSEPQFFYVMGGKKDGKAFAECQRYDADQGLTIKLASLNVARHSAGITFDHTAQIIIVAGGVGIDGKELDSIEVYDKLLDHWFLIDRRLGLPKRNIHIINDEDTSKIYVYGGRSKSSSHHDANGESLEEESPFSMMEDSIEFIDKDNTTYYTQVETVYLMNRGDGRNNNVVKGYSDTVPFNFEQCVYDHQNAIAYLVGGTRISNGQPIEIIHAVFIKINYFIPMQTSQTKITFNSDMGISTVEGMATVMAAPCIFPPPCFIDILPNGRQTDGPDIWSLKRVEVESATFERNGQVYEIPNSSVDFEDEDGVISIRMMLKEPPQGEMPR</sequence>
<dbReference type="RefSeq" id="XP_004362682.1">
    <property type="nucleotide sequence ID" value="XM_004362625.1"/>
</dbReference>
<evidence type="ECO:0000313" key="3">
    <source>
        <dbReference type="Proteomes" id="UP000007797"/>
    </source>
</evidence>
<gene>
    <name evidence="2" type="ORF">DFA_03076</name>
</gene>
<dbReference type="SUPFAM" id="SSF117281">
    <property type="entry name" value="Kelch motif"/>
    <property type="match status" value="1"/>
</dbReference>
<accession>F4PGJ7</accession>
<proteinExistence type="inferred from homology"/>
<dbReference type="Pfam" id="PF05720">
    <property type="entry name" value="Dicty_CAD"/>
    <property type="match status" value="1"/>
</dbReference>
<name>F4PGJ7_CACFS</name>
<comment type="similarity">
    <text evidence="1">Belongs to the csb family.</text>
</comment>
<evidence type="ECO:0000256" key="1">
    <source>
        <dbReference type="ARBA" id="ARBA00009822"/>
    </source>
</evidence>
<dbReference type="EMBL" id="GL883006">
    <property type="protein sequence ID" value="EGG24831.1"/>
    <property type="molecule type" value="Genomic_DNA"/>
</dbReference>
<dbReference type="OrthoDB" id="45365at2759"/>
<dbReference type="InterPro" id="IPR008601">
    <property type="entry name" value="Dicty_CAD"/>
</dbReference>
<keyword evidence="3" id="KW-1185">Reference proteome</keyword>
<dbReference type="Gene3D" id="2.120.10.80">
    <property type="entry name" value="Kelch-type beta propeller"/>
    <property type="match status" value="1"/>
</dbReference>
<dbReference type="GO" id="GO:0007155">
    <property type="term" value="P:cell adhesion"/>
    <property type="evidence" value="ECO:0007669"/>
    <property type="project" value="InterPro"/>
</dbReference>
<reference evidence="3" key="1">
    <citation type="journal article" date="2011" name="Genome Res.">
        <title>Phylogeny-wide analysis of social amoeba genomes highlights ancient origins for complex intercellular communication.</title>
        <authorList>
            <person name="Heidel A.J."/>
            <person name="Lawal H.M."/>
            <person name="Felder M."/>
            <person name="Schilde C."/>
            <person name="Helps N.R."/>
            <person name="Tunggal B."/>
            <person name="Rivero F."/>
            <person name="John U."/>
            <person name="Schleicher M."/>
            <person name="Eichinger L."/>
            <person name="Platzer M."/>
            <person name="Noegel A.A."/>
            <person name="Schaap P."/>
            <person name="Gloeckner G."/>
        </authorList>
    </citation>
    <scope>NUCLEOTIDE SEQUENCE [LARGE SCALE GENOMIC DNA]</scope>
    <source>
        <strain evidence="3">SH3</strain>
    </source>
</reference>
<evidence type="ECO:0008006" key="4">
    <source>
        <dbReference type="Google" id="ProtNLM"/>
    </source>
</evidence>
<evidence type="ECO:0000313" key="2">
    <source>
        <dbReference type="EMBL" id="EGG24831.1"/>
    </source>
</evidence>
<dbReference type="GeneID" id="14877363"/>
<organism evidence="2 3">
    <name type="scientific">Cavenderia fasciculata</name>
    <name type="common">Slime mold</name>
    <name type="synonym">Dictyostelium fasciculatum</name>
    <dbReference type="NCBI Taxonomy" id="261658"/>
    <lineage>
        <taxon>Eukaryota</taxon>
        <taxon>Amoebozoa</taxon>
        <taxon>Evosea</taxon>
        <taxon>Eumycetozoa</taxon>
        <taxon>Dictyostelia</taxon>
        <taxon>Acytosteliales</taxon>
        <taxon>Cavenderiaceae</taxon>
        <taxon>Cavenderia</taxon>
    </lineage>
</organism>
<dbReference type="InterPro" id="IPR015915">
    <property type="entry name" value="Kelch-typ_b-propeller"/>
</dbReference>
<protein>
    <recommendedName>
        <fullName evidence="4">Kelch repeat-containing protein</fullName>
    </recommendedName>
</protein>
<dbReference type="AlphaFoldDB" id="F4PGJ7"/>
<dbReference type="KEGG" id="dfa:DFA_03076"/>